<dbReference type="Pfam" id="PF01627">
    <property type="entry name" value="Hpt"/>
    <property type="match status" value="1"/>
</dbReference>
<name>A0A0W8G6X2_9ZZZZ</name>
<keyword evidence="5 7" id="KW-0418">Kinase</keyword>
<dbReference type="SUPFAM" id="SSF54631">
    <property type="entry name" value="CBS-domain pair"/>
    <property type="match status" value="1"/>
</dbReference>
<dbReference type="SMART" id="SM00387">
    <property type="entry name" value="HATPase_c"/>
    <property type="match status" value="1"/>
</dbReference>
<organism evidence="7">
    <name type="scientific">hydrocarbon metagenome</name>
    <dbReference type="NCBI Taxonomy" id="938273"/>
    <lineage>
        <taxon>unclassified sequences</taxon>
        <taxon>metagenomes</taxon>
        <taxon>ecological metagenomes</taxon>
    </lineage>
</organism>
<dbReference type="GO" id="GO:0000160">
    <property type="term" value="P:phosphorelay signal transduction system"/>
    <property type="evidence" value="ECO:0007669"/>
    <property type="project" value="InterPro"/>
</dbReference>
<dbReference type="FunFam" id="3.30.565.10:FF:000016">
    <property type="entry name" value="Chemotaxis protein CheA, putative"/>
    <property type="match status" value="1"/>
</dbReference>
<evidence type="ECO:0000259" key="6">
    <source>
        <dbReference type="PROSITE" id="PS50109"/>
    </source>
</evidence>
<dbReference type="InterPro" id="IPR051315">
    <property type="entry name" value="Bact_Chemotaxis_CheA"/>
</dbReference>
<dbReference type="Gene3D" id="1.20.120.160">
    <property type="entry name" value="HPT domain"/>
    <property type="match status" value="1"/>
</dbReference>
<evidence type="ECO:0000256" key="5">
    <source>
        <dbReference type="ARBA" id="ARBA00022777"/>
    </source>
</evidence>
<feature type="domain" description="Histidine kinase" evidence="6">
    <location>
        <begin position="535"/>
        <end position="674"/>
    </location>
</feature>
<keyword evidence="4" id="KW-0808">Transferase</keyword>
<dbReference type="PRINTS" id="PR00344">
    <property type="entry name" value="BCTRLSENSOR"/>
</dbReference>
<dbReference type="GO" id="GO:0004673">
    <property type="term" value="F:protein histidine kinase activity"/>
    <property type="evidence" value="ECO:0007669"/>
    <property type="project" value="UniProtKB-EC"/>
</dbReference>
<evidence type="ECO:0000256" key="4">
    <source>
        <dbReference type="ARBA" id="ARBA00022679"/>
    </source>
</evidence>
<dbReference type="PROSITE" id="PS50109">
    <property type="entry name" value="HIS_KIN"/>
    <property type="match status" value="1"/>
</dbReference>
<protein>
    <recommendedName>
        <fullName evidence="2">histidine kinase</fullName>
        <ecNumber evidence="2">2.7.13.3</ecNumber>
    </recommendedName>
</protein>
<evidence type="ECO:0000313" key="7">
    <source>
        <dbReference type="EMBL" id="KUG28906.1"/>
    </source>
</evidence>
<dbReference type="EMBL" id="LNQE01000158">
    <property type="protein sequence ID" value="KUG28906.1"/>
    <property type="molecule type" value="Genomic_DNA"/>
</dbReference>
<dbReference type="PANTHER" id="PTHR43395">
    <property type="entry name" value="SENSOR HISTIDINE KINASE CHEA"/>
    <property type="match status" value="1"/>
</dbReference>
<dbReference type="EC" id="2.7.13.3" evidence="2"/>
<dbReference type="Gene3D" id="3.30.565.10">
    <property type="entry name" value="Histidine kinase-like ATPase, C-terminal domain"/>
    <property type="match status" value="1"/>
</dbReference>
<dbReference type="PANTHER" id="PTHR43395:SF1">
    <property type="entry name" value="CHEMOTAXIS PROTEIN CHEA"/>
    <property type="match status" value="1"/>
</dbReference>
<dbReference type="SUPFAM" id="SSF55874">
    <property type="entry name" value="ATPase domain of HSP90 chaperone/DNA topoisomerase II/histidine kinase"/>
    <property type="match status" value="1"/>
</dbReference>
<dbReference type="SUPFAM" id="SSF47226">
    <property type="entry name" value="Histidine-containing phosphotransfer domain, HPT domain"/>
    <property type="match status" value="1"/>
</dbReference>
<reference evidence="7" key="1">
    <citation type="journal article" date="2015" name="Proc. Natl. Acad. Sci. U.S.A.">
        <title>Networks of energetic and metabolic interactions define dynamics in microbial communities.</title>
        <authorList>
            <person name="Embree M."/>
            <person name="Liu J.K."/>
            <person name="Al-Bassam M.M."/>
            <person name="Zengler K."/>
        </authorList>
    </citation>
    <scope>NUCLEOTIDE SEQUENCE</scope>
</reference>
<dbReference type="InterPro" id="IPR008207">
    <property type="entry name" value="Sig_transdc_His_kin_Hpt_dom"/>
</dbReference>
<sequence>MSVSLSAFSPADLSSEDQTIRSLVEQAMTFKSSALGGAVHAFFKEHADADGVAVLDGDRPAGLIMRNEFYQKLGSLYGRDLFMTRPIRLIMNPAPLIVEVSVDVASIAVIAMNRDPNHLYDMVLVTEEDRYLGVVSIKRFMLELSRGRGRQIELLNEQKEILRLANEAEIVHRQQIEAKNGELRDRNEAVKNLLDNAGQGFLSFGSDLVISEEYSLECVQLFRVQIGGRRFPELVARHLPPETHKTVVEVLGGIFQAAKPLQQKVFLSLLPADLTIHDRAVRAQYKLIRQGDETRMMVVLTDVTEKKRLEREMAEERNNVKMVVRALSRQAEVLAAMAAFREFAAARDIWTAGDAPGASPVENVAEPLAEIFRQVHTFKGDFAQLGLHNTAAALHELENALADLAASQTPPARGRLADVLSGLDAELLLERDVAILTGILGESFFGGSESLRVDKRALLELEARVGSLLTGAAREAVLAELRMLRRHNIKDILAPYGEYLAGLAERLEKAMAPLLVTGDDVFLDREPREGFVKALVHVFRNMIDHGLEDVDDRLAAGKSETGVIACHVQRLGEDAVCLTVSDDGRGIDVARVLAKAVQKGLVTPEAAGSMTPEAVYGLLFRDDFSTRDEVSLLSGRGVGLAAVRAETEGLGGSVQVESTPGRGSRFIFTLPLFPDETACGAGRMAA</sequence>
<gene>
    <name evidence="7" type="ORF">ASZ90_001217</name>
</gene>
<evidence type="ECO:0000256" key="3">
    <source>
        <dbReference type="ARBA" id="ARBA00022553"/>
    </source>
</evidence>
<keyword evidence="3" id="KW-0597">Phosphoprotein</keyword>
<comment type="caution">
    <text evidence="7">The sequence shown here is derived from an EMBL/GenBank/DDBJ whole genome shotgun (WGS) entry which is preliminary data.</text>
</comment>
<dbReference type="InterPro" id="IPR046342">
    <property type="entry name" value="CBS_dom_sf"/>
</dbReference>
<evidence type="ECO:0000256" key="1">
    <source>
        <dbReference type="ARBA" id="ARBA00000085"/>
    </source>
</evidence>
<dbReference type="InterPro" id="IPR036641">
    <property type="entry name" value="HPT_dom_sf"/>
</dbReference>
<proteinExistence type="predicted"/>
<dbReference type="InterPro" id="IPR005467">
    <property type="entry name" value="His_kinase_dom"/>
</dbReference>
<dbReference type="Pfam" id="PF02518">
    <property type="entry name" value="HATPase_c"/>
    <property type="match status" value="1"/>
</dbReference>
<dbReference type="AlphaFoldDB" id="A0A0W8G6X2"/>
<accession>A0A0W8G6X2</accession>
<comment type="catalytic activity">
    <reaction evidence="1">
        <text>ATP + protein L-histidine = ADP + protein N-phospho-L-histidine.</text>
        <dbReference type="EC" id="2.7.13.3"/>
    </reaction>
</comment>
<dbReference type="InterPro" id="IPR003594">
    <property type="entry name" value="HATPase_dom"/>
</dbReference>
<evidence type="ECO:0000256" key="2">
    <source>
        <dbReference type="ARBA" id="ARBA00012438"/>
    </source>
</evidence>
<dbReference type="InterPro" id="IPR036890">
    <property type="entry name" value="HATPase_C_sf"/>
</dbReference>
<dbReference type="InterPro" id="IPR004358">
    <property type="entry name" value="Sig_transdc_His_kin-like_C"/>
</dbReference>
<dbReference type="Gene3D" id="3.30.450.20">
    <property type="entry name" value="PAS domain"/>
    <property type="match status" value="1"/>
</dbReference>